<dbReference type="AlphaFoldDB" id="A0A2P2DA58"/>
<dbReference type="GO" id="GO:0033214">
    <property type="term" value="P:siderophore-iron import into cell"/>
    <property type="evidence" value="ECO:0007669"/>
    <property type="project" value="TreeGrafter"/>
</dbReference>
<proteinExistence type="inferred from homology"/>
<feature type="transmembrane region" description="Helical" evidence="8">
    <location>
        <begin position="229"/>
        <end position="248"/>
    </location>
</feature>
<feature type="transmembrane region" description="Helical" evidence="8">
    <location>
        <begin position="56"/>
        <end position="76"/>
    </location>
</feature>
<feature type="transmembrane region" description="Helical" evidence="8">
    <location>
        <begin position="88"/>
        <end position="110"/>
    </location>
</feature>
<accession>A0A2P2DA58</accession>
<keyword evidence="5 8" id="KW-0812">Transmembrane</keyword>
<evidence type="ECO:0000256" key="2">
    <source>
        <dbReference type="ARBA" id="ARBA00007935"/>
    </source>
</evidence>
<dbReference type="GO" id="GO:0005886">
    <property type="term" value="C:plasma membrane"/>
    <property type="evidence" value="ECO:0007669"/>
    <property type="project" value="UniProtKB-SubCell"/>
</dbReference>
<name>A0A2P2DA58_9LEPT</name>
<dbReference type="EMBL" id="BFAZ01000004">
    <property type="protein sequence ID" value="GBF41530.1"/>
    <property type="molecule type" value="Genomic_DNA"/>
</dbReference>
<evidence type="ECO:0000256" key="3">
    <source>
        <dbReference type="ARBA" id="ARBA00022448"/>
    </source>
</evidence>
<feature type="transmembrane region" description="Helical" evidence="8">
    <location>
        <begin position="280"/>
        <end position="303"/>
    </location>
</feature>
<protein>
    <submittedName>
        <fullName evidence="9">Fe3+-siderophore ABC transporter permease</fullName>
    </submittedName>
</protein>
<evidence type="ECO:0000256" key="4">
    <source>
        <dbReference type="ARBA" id="ARBA00022475"/>
    </source>
</evidence>
<dbReference type="Pfam" id="PF01032">
    <property type="entry name" value="FecCD"/>
    <property type="match status" value="1"/>
</dbReference>
<reference evidence="10" key="1">
    <citation type="journal article" date="2019" name="Microbiol. Immunol.">
        <title>Molecular and phenotypic characterization of Leptospira johnsonii sp. nov., Leptospira ellinghausenii sp. nov. and Leptospira ryugenii sp. nov. isolated from soil and water in Japan.</title>
        <authorList>
            <person name="Masuzawa T."/>
            <person name="Saito M."/>
            <person name="Nakao R."/>
            <person name="Nikaido Y."/>
            <person name="Matsumoto M."/>
            <person name="Ogawa M."/>
            <person name="Yokoyama M."/>
            <person name="Hidaka Y."/>
            <person name="Tomita J."/>
            <person name="Sakakibara K."/>
            <person name="Suzuki K."/>
            <person name="Yasuda S."/>
            <person name="Sato H."/>
            <person name="Yamaguchi M."/>
            <person name="Yoshida S.I."/>
            <person name="Koizumi N."/>
            <person name="Kawamura Y."/>
        </authorList>
    </citation>
    <scope>NUCLEOTIDE SEQUENCE [LARGE SCALE GENOMIC DNA]</scope>
    <source>
        <strain evidence="10">E18</strain>
    </source>
</reference>
<dbReference type="PANTHER" id="PTHR30472">
    <property type="entry name" value="FERRIC ENTEROBACTIN TRANSPORT SYSTEM PERMEASE PROTEIN"/>
    <property type="match status" value="1"/>
</dbReference>
<keyword evidence="10" id="KW-1185">Reference proteome</keyword>
<feature type="transmembrane region" description="Helical" evidence="8">
    <location>
        <begin position="149"/>
        <end position="170"/>
    </location>
</feature>
<keyword evidence="3" id="KW-0813">Transport</keyword>
<comment type="similarity">
    <text evidence="2">Belongs to the binding-protein-dependent transport system permease family. FecCD subfamily.</text>
</comment>
<dbReference type="SUPFAM" id="SSF81345">
    <property type="entry name" value="ABC transporter involved in vitamin B12 uptake, BtuC"/>
    <property type="match status" value="1"/>
</dbReference>
<keyword evidence="6 8" id="KW-1133">Transmembrane helix</keyword>
<gene>
    <name evidence="9" type="primary">fepD</name>
    <name evidence="9" type="ORF">LPTSP2_08070</name>
</gene>
<keyword evidence="4" id="KW-1003">Cell membrane</keyword>
<feature type="transmembrane region" description="Helical" evidence="8">
    <location>
        <begin position="309"/>
        <end position="327"/>
    </location>
</feature>
<comment type="caution">
    <text evidence="9">The sequence shown here is derived from an EMBL/GenBank/DDBJ whole genome shotgun (WGS) entry which is preliminary data.</text>
</comment>
<feature type="transmembrane region" description="Helical" evidence="8">
    <location>
        <begin position="254"/>
        <end position="273"/>
    </location>
</feature>
<evidence type="ECO:0000256" key="1">
    <source>
        <dbReference type="ARBA" id="ARBA00004651"/>
    </source>
</evidence>
<evidence type="ECO:0000313" key="10">
    <source>
        <dbReference type="Proteomes" id="UP000245206"/>
    </source>
</evidence>
<evidence type="ECO:0000256" key="8">
    <source>
        <dbReference type="SAM" id="Phobius"/>
    </source>
</evidence>
<comment type="subcellular location">
    <subcellularLocation>
        <location evidence="1">Cell membrane</location>
        <topology evidence="1">Multi-pass membrane protein</topology>
    </subcellularLocation>
</comment>
<evidence type="ECO:0000313" key="9">
    <source>
        <dbReference type="EMBL" id="GBF41530.1"/>
    </source>
</evidence>
<dbReference type="InterPro" id="IPR037294">
    <property type="entry name" value="ABC_BtuC-like"/>
</dbReference>
<dbReference type="CDD" id="cd06550">
    <property type="entry name" value="TM_ABC_iron-siderophores_like"/>
    <property type="match status" value="1"/>
</dbReference>
<dbReference type="Proteomes" id="UP000245206">
    <property type="component" value="Unassembled WGS sequence"/>
</dbReference>
<evidence type="ECO:0000256" key="7">
    <source>
        <dbReference type="ARBA" id="ARBA00023136"/>
    </source>
</evidence>
<dbReference type="PANTHER" id="PTHR30472:SF25">
    <property type="entry name" value="ABC TRANSPORTER PERMEASE PROTEIN MJ0876-RELATED"/>
    <property type="match status" value="1"/>
</dbReference>
<keyword evidence="7 8" id="KW-0472">Membrane</keyword>
<evidence type="ECO:0000256" key="5">
    <source>
        <dbReference type="ARBA" id="ARBA00022692"/>
    </source>
</evidence>
<sequence length="333" mass="36109">METNGMKKQKFFISFSILFAVLSTIISSQLGAMKINWSEILFMDSIESKVFFELRIPRILLGILVGGSLAWSGALAQGLFRNPIVDPGLIGITAGCSLFASIAIVLGGFIPFLHTIWSVVIFSFFGGMISCFLIFIFANRKGKTDIESILLSGIAVNSLCFSFIGILSYLASESQLRNLSLWNMGSLGGASWNLLKSFSIFYLLPIFISPFLIKPLNVLILGEREANHLGVSVEILKTCMIVLIGISVGSCISIVGNIGFIGLAVPHIVRLAIGQDYRYLLYASYFLGGGLLCFADAICRAIIAPSEIPVGIVSALLGAPFFLNLILKRKQSL</sequence>
<dbReference type="InterPro" id="IPR000522">
    <property type="entry name" value="ABC_transptr_permease_BtuC"/>
</dbReference>
<dbReference type="GO" id="GO:0022857">
    <property type="term" value="F:transmembrane transporter activity"/>
    <property type="evidence" value="ECO:0007669"/>
    <property type="project" value="InterPro"/>
</dbReference>
<feature type="transmembrane region" description="Helical" evidence="8">
    <location>
        <begin position="116"/>
        <end position="137"/>
    </location>
</feature>
<organism evidence="9 10">
    <name type="scientific">Leptospira ellinghausenii</name>
    <dbReference type="NCBI Taxonomy" id="1917822"/>
    <lineage>
        <taxon>Bacteria</taxon>
        <taxon>Pseudomonadati</taxon>
        <taxon>Spirochaetota</taxon>
        <taxon>Spirochaetia</taxon>
        <taxon>Leptospirales</taxon>
        <taxon>Leptospiraceae</taxon>
        <taxon>Leptospira</taxon>
    </lineage>
</organism>
<dbReference type="FunFam" id="1.10.3470.10:FF:000001">
    <property type="entry name" value="Vitamin B12 ABC transporter permease BtuC"/>
    <property type="match status" value="1"/>
</dbReference>
<dbReference type="Gene3D" id="1.10.3470.10">
    <property type="entry name" value="ABC transporter involved in vitamin B12 uptake, BtuC"/>
    <property type="match status" value="1"/>
</dbReference>
<evidence type="ECO:0000256" key="6">
    <source>
        <dbReference type="ARBA" id="ARBA00022989"/>
    </source>
</evidence>